<keyword evidence="1" id="KW-0378">Hydrolase</keyword>
<accession>A0A2P6MCU0</accession>
<evidence type="ECO:0000256" key="2">
    <source>
        <dbReference type="SAM" id="MobiDB-lite"/>
    </source>
</evidence>
<evidence type="ECO:0000313" key="4">
    <source>
        <dbReference type="Proteomes" id="UP000241736"/>
    </source>
</evidence>
<dbReference type="AlphaFoldDB" id="A0A2P6MCU0"/>
<dbReference type="SUPFAM" id="SSF55144">
    <property type="entry name" value="LigT-like"/>
    <property type="match status" value="1"/>
</dbReference>
<dbReference type="Pfam" id="PF13563">
    <property type="entry name" value="2_5_RNA_ligase2"/>
    <property type="match status" value="1"/>
</dbReference>
<feature type="region of interest" description="Disordered" evidence="2">
    <location>
        <begin position="1"/>
        <end position="24"/>
    </location>
</feature>
<dbReference type="EMBL" id="PVLF01000001">
    <property type="protein sequence ID" value="PRH83800.1"/>
    <property type="molecule type" value="Genomic_DNA"/>
</dbReference>
<gene>
    <name evidence="3" type="ORF">C6N40_01275</name>
</gene>
<dbReference type="PANTHER" id="PTHR35561:SF1">
    <property type="entry name" value="RNA 2',3'-CYCLIC PHOSPHODIESTERASE"/>
    <property type="match status" value="1"/>
</dbReference>
<reference evidence="3 4" key="1">
    <citation type="submission" date="2018-03" db="EMBL/GenBank/DDBJ databases">
        <title>Arenimonas caeni sp. nov., isolated from activated sludge.</title>
        <authorList>
            <person name="Liu H."/>
        </authorList>
    </citation>
    <scope>NUCLEOTIDE SEQUENCE [LARGE SCALE GENOMIC DNA]</scope>
    <source>
        <strain evidence="4">z29</strain>
    </source>
</reference>
<dbReference type="OrthoDB" id="7061261at2"/>
<dbReference type="GO" id="GO:0004113">
    <property type="term" value="F:2',3'-cyclic-nucleotide 3'-phosphodiesterase activity"/>
    <property type="evidence" value="ECO:0007669"/>
    <property type="project" value="InterPro"/>
</dbReference>
<protein>
    <submittedName>
        <fullName evidence="3">RNA 2',3'-cyclic phosphodiesterase</fullName>
    </submittedName>
</protein>
<dbReference type="InterPro" id="IPR009097">
    <property type="entry name" value="Cyclic_Pdiesterase"/>
</dbReference>
<dbReference type="PANTHER" id="PTHR35561">
    <property type="entry name" value="RNA 2',3'-CYCLIC PHOSPHODIESTERASE"/>
    <property type="match status" value="1"/>
</dbReference>
<feature type="compositionally biased region" description="Low complexity" evidence="2">
    <location>
        <begin position="8"/>
        <end position="19"/>
    </location>
</feature>
<dbReference type="GO" id="GO:0008664">
    <property type="term" value="F:RNA 2',3'-cyclic 3'-phosphodiesterase activity"/>
    <property type="evidence" value="ECO:0007669"/>
    <property type="project" value="InterPro"/>
</dbReference>
<dbReference type="Gene3D" id="3.90.1140.10">
    <property type="entry name" value="Cyclic phosphodiesterase"/>
    <property type="match status" value="1"/>
</dbReference>
<dbReference type="InterPro" id="IPR004175">
    <property type="entry name" value="RNA_CPDase"/>
</dbReference>
<proteinExistence type="predicted"/>
<comment type="caution">
    <text evidence="3">The sequence shown here is derived from an EMBL/GenBank/DDBJ whole genome shotgun (WGS) entry which is preliminary data.</text>
</comment>
<sequence length="173" mass="18569">MWPDAATREATTATTAGLETGPGGGRRIAPARYHLTLPFLGEHPTDCGAVVAAARRAAARVQAPAFELVLDRAGSFPIASAPCFLGCTIVPPGLQALWDALERELAAESVAVRGVRERVPHVTVRRGVKPPWPDAPLPAPVRWPVRDFHLLRSDLLDGFAYEQLDRWPLAAAG</sequence>
<evidence type="ECO:0000313" key="3">
    <source>
        <dbReference type="EMBL" id="PRH83800.1"/>
    </source>
</evidence>
<keyword evidence="4" id="KW-1185">Reference proteome</keyword>
<evidence type="ECO:0000256" key="1">
    <source>
        <dbReference type="ARBA" id="ARBA00022801"/>
    </source>
</evidence>
<organism evidence="3 4">
    <name type="scientific">Arenimonas caeni</name>
    <dbReference type="NCBI Taxonomy" id="2058085"/>
    <lineage>
        <taxon>Bacteria</taxon>
        <taxon>Pseudomonadati</taxon>
        <taxon>Pseudomonadota</taxon>
        <taxon>Gammaproteobacteria</taxon>
        <taxon>Lysobacterales</taxon>
        <taxon>Lysobacteraceae</taxon>
        <taxon>Arenimonas</taxon>
    </lineage>
</organism>
<name>A0A2P6MCU0_9GAMM</name>
<dbReference type="Proteomes" id="UP000241736">
    <property type="component" value="Unassembled WGS sequence"/>
</dbReference>